<comment type="caution">
    <text evidence="2">The sequence shown here is derived from an EMBL/GenBank/DDBJ whole genome shotgun (WGS) entry which is preliminary data.</text>
</comment>
<organism evidence="2">
    <name type="scientific">marine sediment metagenome</name>
    <dbReference type="NCBI Taxonomy" id="412755"/>
    <lineage>
        <taxon>unclassified sequences</taxon>
        <taxon>metagenomes</taxon>
        <taxon>ecological metagenomes</taxon>
    </lineage>
</organism>
<evidence type="ECO:0000313" key="2">
    <source>
        <dbReference type="EMBL" id="GAI27664.1"/>
    </source>
</evidence>
<dbReference type="PANTHER" id="PTHR32182">
    <property type="entry name" value="DNA REPLICATION AND REPAIR PROTEIN RECF"/>
    <property type="match status" value="1"/>
</dbReference>
<dbReference type="GO" id="GO:0005524">
    <property type="term" value="F:ATP binding"/>
    <property type="evidence" value="ECO:0007669"/>
    <property type="project" value="InterPro"/>
</dbReference>
<dbReference type="PANTHER" id="PTHR32182:SF22">
    <property type="entry name" value="ATP-DEPENDENT ENDONUCLEASE, OLD FAMILY-RELATED"/>
    <property type="match status" value="1"/>
</dbReference>
<gene>
    <name evidence="2" type="ORF">S06H3_30278</name>
</gene>
<feature type="non-terminal residue" evidence="2">
    <location>
        <position position="133"/>
    </location>
</feature>
<dbReference type="InterPro" id="IPR003959">
    <property type="entry name" value="ATPase_AAA_core"/>
</dbReference>
<name>X1P9R3_9ZZZZ</name>
<dbReference type="SUPFAM" id="SSF52540">
    <property type="entry name" value="P-loop containing nucleoside triphosphate hydrolases"/>
    <property type="match status" value="1"/>
</dbReference>
<dbReference type="GO" id="GO:0016887">
    <property type="term" value="F:ATP hydrolysis activity"/>
    <property type="evidence" value="ECO:0007669"/>
    <property type="project" value="InterPro"/>
</dbReference>
<reference evidence="2" key="1">
    <citation type="journal article" date="2014" name="Front. Microbiol.">
        <title>High frequency of phylogenetically diverse reductive dehalogenase-homologous genes in deep subseafloor sedimentary metagenomes.</title>
        <authorList>
            <person name="Kawai M."/>
            <person name="Futagami T."/>
            <person name="Toyoda A."/>
            <person name="Takaki Y."/>
            <person name="Nishi S."/>
            <person name="Hori S."/>
            <person name="Arai W."/>
            <person name="Tsubouchi T."/>
            <person name="Morono Y."/>
            <person name="Uchiyama I."/>
            <person name="Ito T."/>
            <person name="Fujiyama A."/>
            <person name="Inagaki F."/>
            <person name="Takami H."/>
        </authorList>
    </citation>
    <scope>NUCLEOTIDE SEQUENCE</scope>
    <source>
        <strain evidence="2">Expedition CK06-06</strain>
    </source>
</reference>
<protein>
    <recommendedName>
        <fullName evidence="1">ATPase AAA-type core domain-containing protein</fullName>
    </recommendedName>
</protein>
<dbReference type="GO" id="GO:0000731">
    <property type="term" value="P:DNA synthesis involved in DNA repair"/>
    <property type="evidence" value="ECO:0007669"/>
    <property type="project" value="TreeGrafter"/>
</dbReference>
<sequence length="133" mass="14736">MTELDYITIKGFKSIASVEELRLREINVVIGANGSGKSNFISVFSFLNAIRGGSLQDYVIKAGGADNVLYFGSKVTDSLDIHLSFQGGRNQYKISLQPTEMDELVPVSEVVYYWDKSRFPGKPYEEGISRAGK</sequence>
<dbReference type="Gene3D" id="3.40.50.300">
    <property type="entry name" value="P-loop containing nucleotide triphosphate hydrolases"/>
    <property type="match status" value="1"/>
</dbReference>
<feature type="domain" description="ATPase AAA-type core" evidence="1">
    <location>
        <begin position="26"/>
        <end position="131"/>
    </location>
</feature>
<dbReference type="GO" id="GO:0006302">
    <property type="term" value="P:double-strand break repair"/>
    <property type="evidence" value="ECO:0007669"/>
    <property type="project" value="TreeGrafter"/>
</dbReference>
<dbReference type="Pfam" id="PF13304">
    <property type="entry name" value="AAA_21"/>
    <property type="match status" value="1"/>
</dbReference>
<evidence type="ECO:0000259" key="1">
    <source>
        <dbReference type="Pfam" id="PF13304"/>
    </source>
</evidence>
<dbReference type="EMBL" id="BARV01017818">
    <property type="protein sequence ID" value="GAI27664.1"/>
    <property type="molecule type" value="Genomic_DNA"/>
</dbReference>
<dbReference type="AlphaFoldDB" id="X1P9R3"/>
<proteinExistence type="predicted"/>
<dbReference type="InterPro" id="IPR027417">
    <property type="entry name" value="P-loop_NTPase"/>
</dbReference>
<accession>X1P9R3</accession>